<gene>
    <name evidence="1" type="ORF">SAMN05216469_10657</name>
</gene>
<dbReference type="PROSITE" id="PS51257">
    <property type="entry name" value="PROKAR_LIPOPROTEIN"/>
    <property type="match status" value="1"/>
</dbReference>
<sequence>MKNIYVMIAVAVISSLMFGGCYMDGRGTYYPDVTEMTKNLEKKGYDVSTDEIKKDDDTITVLNGKKDDEYIEFFWFDTEKYVDEYVEEMKKDNSEYDTISWITNDKKFGNIAYCGTEKAIDCSGVQVVEVK</sequence>
<proteinExistence type="predicted"/>
<reference evidence="1 2" key="1">
    <citation type="submission" date="2016-10" db="EMBL/GenBank/DDBJ databases">
        <authorList>
            <person name="de Groot N.N."/>
        </authorList>
    </citation>
    <scope>NUCLEOTIDE SEQUENCE [LARGE SCALE GENOMIC DNA]</scope>
    <source>
        <strain evidence="1 2">KH2T6</strain>
    </source>
</reference>
<evidence type="ECO:0000313" key="1">
    <source>
        <dbReference type="EMBL" id="SEK81709.1"/>
    </source>
</evidence>
<evidence type="ECO:0008006" key="3">
    <source>
        <dbReference type="Google" id="ProtNLM"/>
    </source>
</evidence>
<dbReference type="EMBL" id="FOAT01000006">
    <property type="protein sequence ID" value="SEK81709.1"/>
    <property type="molecule type" value="Genomic_DNA"/>
</dbReference>
<accession>A0A1H7K4G3</accession>
<dbReference type="OrthoDB" id="1821399at2"/>
<dbReference type="RefSeq" id="WP_074832493.1">
    <property type="nucleotide sequence ID" value="NZ_FOAT01000006.1"/>
</dbReference>
<organism evidence="1 2">
    <name type="scientific">Ruminococcus albus</name>
    <dbReference type="NCBI Taxonomy" id="1264"/>
    <lineage>
        <taxon>Bacteria</taxon>
        <taxon>Bacillati</taxon>
        <taxon>Bacillota</taxon>
        <taxon>Clostridia</taxon>
        <taxon>Eubacteriales</taxon>
        <taxon>Oscillospiraceae</taxon>
        <taxon>Ruminococcus</taxon>
    </lineage>
</organism>
<protein>
    <recommendedName>
        <fullName evidence="3">Lipoprotein</fullName>
    </recommendedName>
</protein>
<evidence type="ECO:0000313" key="2">
    <source>
        <dbReference type="Proteomes" id="UP000186015"/>
    </source>
</evidence>
<dbReference type="Proteomes" id="UP000186015">
    <property type="component" value="Unassembled WGS sequence"/>
</dbReference>
<dbReference type="AlphaFoldDB" id="A0A1H7K4G3"/>
<name>A0A1H7K4G3_RUMAL</name>